<accession>A0A7X0II91</accession>
<keyword evidence="3" id="KW-1185">Reference proteome</keyword>
<evidence type="ECO:0000259" key="1">
    <source>
        <dbReference type="Pfam" id="PF04149"/>
    </source>
</evidence>
<dbReference type="Pfam" id="PF04149">
    <property type="entry name" value="DUF397"/>
    <property type="match status" value="1"/>
</dbReference>
<protein>
    <recommendedName>
        <fullName evidence="1">DUF397 domain-containing protein</fullName>
    </recommendedName>
</protein>
<evidence type="ECO:0000313" key="3">
    <source>
        <dbReference type="Proteomes" id="UP000555564"/>
    </source>
</evidence>
<dbReference type="AlphaFoldDB" id="A0A7X0II91"/>
<name>A0A7X0II91_9ACTN</name>
<evidence type="ECO:0000313" key="2">
    <source>
        <dbReference type="EMBL" id="MBB6475465.1"/>
    </source>
</evidence>
<dbReference type="Proteomes" id="UP000555564">
    <property type="component" value="Unassembled WGS sequence"/>
</dbReference>
<reference evidence="2 3" key="1">
    <citation type="submission" date="2020-08" db="EMBL/GenBank/DDBJ databases">
        <title>Sequencing the genomes of 1000 actinobacteria strains.</title>
        <authorList>
            <person name="Klenk H.-P."/>
        </authorList>
    </citation>
    <scope>NUCLEOTIDE SEQUENCE [LARGE SCALE GENOMIC DNA]</scope>
    <source>
        <strain evidence="2 3">DSM 44936</strain>
    </source>
</reference>
<sequence length="41" mass="4306">MEVATNLPGVVAVRDSKNLDGPALVVPAAEWRVFLRKASGA</sequence>
<dbReference type="EMBL" id="JACHIU010000001">
    <property type="protein sequence ID" value="MBB6475465.1"/>
    <property type="molecule type" value="Genomic_DNA"/>
</dbReference>
<comment type="caution">
    <text evidence="2">The sequence shown here is derived from an EMBL/GenBank/DDBJ whole genome shotgun (WGS) entry which is preliminary data.</text>
</comment>
<organism evidence="2 3">
    <name type="scientific">Sphaerisporangium rubeum</name>
    <dbReference type="NCBI Taxonomy" id="321317"/>
    <lineage>
        <taxon>Bacteria</taxon>
        <taxon>Bacillati</taxon>
        <taxon>Actinomycetota</taxon>
        <taxon>Actinomycetes</taxon>
        <taxon>Streptosporangiales</taxon>
        <taxon>Streptosporangiaceae</taxon>
        <taxon>Sphaerisporangium</taxon>
    </lineage>
</organism>
<gene>
    <name evidence="2" type="ORF">BJ992_004896</name>
</gene>
<proteinExistence type="predicted"/>
<dbReference type="InterPro" id="IPR007278">
    <property type="entry name" value="DUF397"/>
</dbReference>
<feature type="domain" description="DUF397" evidence="1">
    <location>
        <begin position="2"/>
        <end position="38"/>
    </location>
</feature>